<comment type="caution">
    <text evidence="2">The sequence shown here is derived from an EMBL/GenBank/DDBJ whole genome shotgun (WGS) entry which is preliminary data.</text>
</comment>
<dbReference type="SUPFAM" id="SSF53474">
    <property type="entry name" value="alpha/beta-Hydrolases"/>
    <property type="match status" value="1"/>
</dbReference>
<dbReference type="PANTHER" id="PTHR43798:SF33">
    <property type="entry name" value="HYDROLASE, PUTATIVE (AFU_ORTHOLOGUE AFUA_2G14860)-RELATED"/>
    <property type="match status" value="1"/>
</dbReference>
<dbReference type="GO" id="GO:0016787">
    <property type="term" value="F:hydrolase activity"/>
    <property type="evidence" value="ECO:0007669"/>
    <property type="project" value="UniProtKB-KW"/>
</dbReference>
<evidence type="ECO:0000313" key="3">
    <source>
        <dbReference type="Proteomes" id="UP000746471"/>
    </source>
</evidence>
<reference evidence="2 3" key="1">
    <citation type="submission" date="2021-05" db="EMBL/GenBank/DDBJ databases">
        <title>Fusibacter ferrireducens sp. nov., an anaerobic, sulfur- and Fe-reducing bacterium isolated from the mangrove sediment.</title>
        <authorList>
            <person name="Qiu D."/>
        </authorList>
    </citation>
    <scope>NUCLEOTIDE SEQUENCE [LARGE SCALE GENOMIC DNA]</scope>
    <source>
        <strain evidence="2 3">DSM 12116</strain>
    </source>
</reference>
<sequence>MPIYTYKTVRIAYTYHHPTRMYDADSPVSKSPLLLLHGWGTNKETFSALIEELQHVLPIYALDFPGFGASDEPDAPWQLDDYAAMVKQFIETCHLEKPILVGHSFGGRVAIKLTQITPIDKLILTNSAGIKPKRSPSYYLKVYGFKLVRTLNRAPGLHFILDEPVKAYSEKYSSADYKAASPMMKRVLSSVVNEDLTHLLPKVEMPTLLIWGDQDTATPIADARTMAAHIPDSGLVVFEGAGHFSYLEQPLRFSTILKTFIGG</sequence>
<gene>
    <name evidence="2" type="ORF">KHM83_04020</name>
</gene>
<evidence type="ECO:0000259" key="1">
    <source>
        <dbReference type="Pfam" id="PF00561"/>
    </source>
</evidence>
<accession>A0ABS5PMM9</accession>
<dbReference type="PRINTS" id="PR00111">
    <property type="entry name" value="ABHYDROLASE"/>
</dbReference>
<dbReference type="Gene3D" id="3.40.50.1820">
    <property type="entry name" value="alpha/beta hydrolase"/>
    <property type="match status" value="1"/>
</dbReference>
<dbReference type="InterPro" id="IPR029058">
    <property type="entry name" value="AB_hydrolase_fold"/>
</dbReference>
<protein>
    <submittedName>
        <fullName evidence="2">Alpha/beta hydrolase</fullName>
    </submittedName>
</protein>
<dbReference type="Pfam" id="PF00561">
    <property type="entry name" value="Abhydrolase_1"/>
    <property type="match status" value="1"/>
</dbReference>
<dbReference type="EMBL" id="JAHBCL010000005">
    <property type="protein sequence ID" value="MBS7525841.1"/>
    <property type="molecule type" value="Genomic_DNA"/>
</dbReference>
<keyword evidence="2" id="KW-0378">Hydrolase</keyword>
<dbReference type="InterPro" id="IPR050266">
    <property type="entry name" value="AB_hydrolase_sf"/>
</dbReference>
<keyword evidence="3" id="KW-1185">Reference proteome</keyword>
<proteinExistence type="predicted"/>
<dbReference type="Proteomes" id="UP000746471">
    <property type="component" value="Unassembled WGS sequence"/>
</dbReference>
<name>A0ABS5PMM9_9FIRM</name>
<dbReference type="RefSeq" id="WP_213235625.1">
    <property type="nucleotide sequence ID" value="NZ_JAHBCL010000005.1"/>
</dbReference>
<dbReference type="InterPro" id="IPR000073">
    <property type="entry name" value="AB_hydrolase_1"/>
</dbReference>
<evidence type="ECO:0000313" key="2">
    <source>
        <dbReference type="EMBL" id="MBS7525841.1"/>
    </source>
</evidence>
<dbReference type="PANTHER" id="PTHR43798">
    <property type="entry name" value="MONOACYLGLYCEROL LIPASE"/>
    <property type="match status" value="1"/>
</dbReference>
<feature type="domain" description="AB hydrolase-1" evidence="1">
    <location>
        <begin position="32"/>
        <end position="250"/>
    </location>
</feature>
<organism evidence="2 3">
    <name type="scientific">Fusibacter paucivorans</name>
    <dbReference type="NCBI Taxonomy" id="76009"/>
    <lineage>
        <taxon>Bacteria</taxon>
        <taxon>Bacillati</taxon>
        <taxon>Bacillota</taxon>
        <taxon>Clostridia</taxon>
        <taxon>Eubacteriales</taxon>
        <taxon>Eubacteriales Family XII. Incertae Sedis</taxon>
        <taxon>Fusibacter</taxon>
    </lineage>
</organism>